<dbReference type="Proteomes" id="UP001147752">
    <property type="component" value="Unassembled WGS sequence"/>
</dbReference>
<dbReference type="AlphaFoldDB" id="A0A9W9RBG7"/>
<dbReference type="GeneID" id="81468608"/>
<dbReference type="OrthoDB" id="10436685at2759"/>
<name>A0A9W9RBG7_9EURO</name>
<proteinExistence type="predicted"/>
<dbReference type="RefSeq" id="XP_056575240.1">
    <property type="nucleotide sequence ID" value="XM_056729425.1"/>
</dbReference>
<reference evidence="1" key="2">
    <citation type="journal article" date="2023" name="IMA Fungus">
        <title>Comparative genomic study of the Penicillium genus elucidates a diverse pangenome and 15 lateral gene transfer events.</title>
        <authorList>
            <person name="Petersen C."/>
            <person name="Sorensen T."/>
            <person name="Nielsen M.R."/>
            <person name="Sondergaard T.E."/>
            <person name="Sorensen J.L."/>
            <person name="Fitzpatrick D.A."/>
            <person name="Frisvad J.C."/>
            <person name="Nielsen K.L."/>
        </authorList>
    </citation>
    <scope>NUCLEOTIDE SEQUENCE</scope>
    <source>
        <strain evidence="1">IBT 3081</strain>
    </source>
</reference>
<reference evidence="1" key="1">
    <citation type="submission" date="2022-12" db="EMBL/GenBank/DDBJ databases">
        <authorList>
            <person name="Petersen C."/>
        </authorList>
    </citation>
    <scope>NUCLEOTIDE SEQUENCE</scope>
    <source>
        <strain evidence="1">IBT 3081</strain>
    </source>
</reference>
<keyword evidence="2" id="KW-1185">Reference proteome</keyword>
<evidence type="ECO:0000313" key="2">
    <source>
        <dbReference type="Proteomes" id="UP001147752"/>
    </source>
</evidence>
<organism evidence="1 2">
    <name type="scientific">Penicillium concentricum</name>
    <dbReference type="NCBI Taxonomy" id="293559"/>
    <lineage>
        <taxon>Eukaryota</taxon>
        <taxon>Fungi</taxon>
        <taxon>Dikarya</taxon>
        <taxon>Ascomycota</taxon>
        <taxon>Pezizomycotina</taxon>
        <taxon>Eurotiomycetes</taxon>
        <taxon>Eurotiomycetidae</taxon>
        <taxon>Eurotiales</taxon>
        <taxon>Aspergillaceae</taxon>
        <taxon>Penicillium</taxon>
    </lineage>
</organism>
<sequence length="155" mass="17638">MGVPYFPERDPRECQGQDPVHGLEFYSLNTLLCARPPDVIELLLVAFNMLSQVKAAGACMENCQRLFKNPGYNPSPDECFDMLQRALLSLDKIFLDPPPQSDDKFVRESWSMIETARARMQSALLKLDDIKNGPERNALKAVYLEAAVRDCWYHA</sequence>
<dbReference type="EMBL" id="JAPZBT010000006">
    <property type="protein sequence ID" value="KAJ5357093.1"/>
    <property type="molecule type" value="Genomic_DNA"/>
</dbReference>
<evidence type="ECO:0000313" key="1">
    <source>
        <dbReference type="EMBL" id="KAJ5357093.1"/>
    </source>
</evidence>
<comment type="caution">
    <text evidence="1">The sequence shown here is derived from an EMBL/GenBank/DDBJ whole genome shotgun (WGS) entry which is preliminary data.</text>
</comment>
<accession>A0A9W9RBG7</accession>
<protein>
    <submittedName>
        <fullName evidence="1">Uncharacterized protein</fullName>
    </submittedName>
</protein>
<gene>
    <name evidence="1" type="ORF">N7517_011702</name>
</gene>